<gene>
    <name evidence="3" type="ORF">VKT23_018346</name>
</gene>
<dbReference type="InterPro" id="IPR010730">
    <property type="entry name" value="HET"/>
</dbReference>
<dbReference type="PANTHER" id="PTHR10622">
    <property type="entry name" value="HET DOMAIN-CONTAINING PROTEIN"/>
    <property type="match status" value="1"/>
</dbReference>
<proteinExistence type="predicted"/>
<name>A0ABR1ITW3_9AGAR</name>
<sequence>MSFALFSTTNVQFASHAASVRPQFEAAPYGAKPTPWSSVTGGCERQPGPERRANEQTLAKHQSPKLGHWRVASSEFPSSDARPLRLINTKTHRLVDFPEHRDEYPSYAILSHRWLDEEVTYQEYLRPRDETKRKSGYRKILQACKQASRDGFEYIWIDTCCINQEDQDEVARNVKSMYAYYGNSDVCYAYLVDISTKTGISYLTQRLWRESDWFKRGWTLQELVAPQQVVFFDSSWTQIGDKEKLKEEIHDLTGIPSSVLEGSKPIMEVDIRERMSWCAGRQTTIPADLVYSLLGILGVQLEPDYKENVVNAFRRLQNALINAYPEAYKIFEDSGNIHRILISNNARVRLGIDTIDSGDAEYYSSHR</sequence>
<evidence type="ECO:0000313" key="4">
    <source>
        <dbReference type="Proteomes" id="UP001498398"/>
    </source>
</evidence>
<protein>
    <recommendedName>
        <fullName evidence="2">Heterokaryon incompatibility domain-containing protein</fullName>
    </recommendedName>
</protein>
<evidence type="ECO:0000259" key="2">
    <source>
        <dbReference type="Pfam" id="PF06985"/>
    </source>
</evidence>
<comment type="caution">
    <text evidence="3">The sequence shown here is derived from an EMBL/GenBank/DDBJ whole genome shotgun (WGS) entry which is preliminary data.</text>
</comment>
<feature type="domain" description="Heterokaryon incompatibility" evidence="2">
    <location>
        <begin position="107"/>
        <end position="198"/>
    </location>
</feature>
<dbReference type="Proteomes" id="UP001498398">
    <property type="component" value="Unassembled WGS sequence"/>
</dbReference>
<reference evidence="3 4" key="1">
    <citation type="submission" date="2024-01" db="EMBL/GenBank/DDBJ databases">
        <title>A draft genome for the cacao thread blight pathogen Marasmiellus scandens.</title>
        <authorList>
            <person name="Baruah I.K."/>
            <person name="Leung J."/>
            <person name="Bukari Y."/>
            <person name="Amoako-Attah I."/>
            <person name="Meinhardt L.W."/>
            <person name="Bailey B.A."/>
            <person name="Cohen S.P."/>
        </authorList>
    </citation>
    <scope>NUCLEOTIDE SEQUENCE [LARGE SCALE GENOMIC DNA]</scope>
    <source>
        <strain evidence="3 4">GH-19</strain>
    </source>
</reference>
<keyword evidence="4" id="KW-1185">Reference proteome</keyword>
<evidence type="ECO:0000256" key="1">
    <source>
        <dbReference type="SAM" id="MobiDB-lite"/>
    </source>
</evidence>
<dbReference type="EMBL" id="JBANRG010000082">
    <property type="protein sequence ID" value="KAK7437911.1"/>
    <property type="molecule type" value="Genomic_DNA"/>
</dbReference>
<organism evidence="3 4">
    <name type="scientific">Marasmiellus scandens</name>
    <dbReference type="NCBI Taxonomy" id="2682957"/>
    <lineage>
        <taxon>Eukaryota</taxon>
        <taxon>Fungi</taxon>
        <taxon>Dikarya</taxon>
        <taxon>Basidiomycota</taxon>
        <taxon>Agaricomycotina</taxon>
        <taxon>Agaricomycetes</taxon>
        <taxon>Agaricomycetidae</taxon>
        <taxon>Agaricales</taxon>
        <taxon>Marasmiineae</taxon>
        <taxon>Omphalotaceae</taxon>
        <taxon>Marasmiellus</taxon>
    </lineage>
</organism>
<feature type="region of interest" description="Disordered" evidence="1">
    <location>
        <begin position="29"/>
        <end position="64"/>
    </location>
</feature>
<dbReference type="PANTHER" id="PTHR10622:SF12">
    <property type="entry name" value="HET DOMAIN-CONTAINING PROTEIN"/>
    <property type="match status" value="1"/>
</dbReference>
<evidence type="ECO:0000313" key="3">
    <source>
        <dbReference type="EMBL" id="KAK7437911.1"/>
    </source>
</evidence>
<dbReference type="Pfam" id="PF06985">
    <property type="entry name" value="HET"/>
    <property type="match status" value="1"/>
</dbReference>
<accession>A0ABR1ITW3</accession>